<name>A0A2R6P8J6_9APHY</name>
<evidence type="ECO:0000313" key="1">
    <source>
        <dbReference type="EMBL" id="PSR87073.1"/>
    </source>
</evidence>
<dbReference type="OrthoDB" id="3270129at2759"/>
<proteinExistence type="predicted"/>
<keyword evidence="2" id="KW-1185">Reference proteome</keyword>
<dbReference type="EMBL" id="MLYV02000519">
    <property type="protein sequence ID" value="PSR87073.1"/>
    <property type="molecule type" value="Genomic_DNA"/>
</dbReference>
<sequence>MSFLMGRYNFSFAKTSRLRCIQDAGHLVKDLWPTGLPKVSKDPSSMDEIPTRDRVPEDEKAMVKWAYVRKLLESKDPSRRHALVYVDQEEGHNGLEQVAVRLQGFVSSCDISPLGNWKLTDASAPKAVQFLVLTAPADVTDVMHAQNRGLGRIRELIYRALQSGKTGMEVKDEIYLQSRVFTKVRAGSSIKSILQPRDDPSGEARALEKRWIVEHRVITGVQSEDGKILPASHRVIRKGDFVDVLVVPEIASYSSDCGREFQVHFTIKRVIRLKGRENLIESISYEMVHNNAHLPSPRHCELYTFRFLNTLIASIYSIMIPNRTVVSNKATSEVLASEVNKAEQAVGGGTPGKNETGHVVDS</sequence>
<organism evidence="1 2">
    <name type="scientific">Hermanssonia centrifuga</name>
    <dbReference type="NCBI Taxonomy" id="98765"/>
    <lineage>
        <taxon>Eukaryota</taxon>
        <taxon>Fungi</taxon>
        <taxon>Dikarya</taxon>
        <taxon>Basidiomycota</taxon>
        <taxon>Agaricomycotina</taxon>
        <taxon>Agaricomycetes</taxon>
        <taxon>Polyporales</taxon>
        <taxon>Meruliaceae</taxon>
        <taxon>Hermanssonia</taxon>
    </lineage>
</organism>
<dbReference type="AlphaFoldDB" id="A0A2R6P8J6"/>
<accession>A0A2R6P8J6</accession>
<dbReference type="Proteomes" id="UP000186601">
    <property type="component" value="Unassembled WGS sequence"/>
</dbReference>
<comment type="caution">
    <text evidence="1">The sequence shown here is derived from an EMBL/GenBank/DDBJ whole genome shotgun (WGS) entry which is preliminary data.</text>
</comment>
<protein>
    <submittedName>
        <fullName evidence="1">Uncharacterized protein</fullName>
    </submittedName>
</protein>
<gene>
    <name evidence="1" type="ORF">PHLCEN_2v5259</name>
</gene>
<evidence type="ECO:0000313" key="2">
    <source>
        <dbReference type="Proteomes" id="UP000186601"/>
    </source>
</evidence>
<reference evidence="1 2" key="1">
    <citation type="submission" date="2018-02" db="EMBL/GenBank/DDBJ databases">
        <title>Genome sequence of the basidiomycete white-rot fungus Phlebia centrifuga.</title>
        <authorList>
            <person name="Granchi Z."/>
            <person name="Peng M."/>
            <person name="de Vries R.P."/>
            <person name="Hilden K."/>
            <person name="Makela M.R."/>
            <person name="Grigoriev I."/>
            <person name="Riley R."/>
        </authorList>
    </citation>
    <scope>NUCLEOTIDE SEQUENCE [LARGE SCALE GENOMIC DNA]</scope>
    <source>
        <strain evidence="1 2">FBCC195</strain>
    </source>
</reference>